<evidence type="ECO:0000313" key="2">
    <source>
        <dbReference type="EMBL" id="HCW92562.1"/>
    </source>
</evidence>
<dbReference type="InterPro" id="IPR022061">
    <property type="entry name" value="DUF3617"/>
</dbReference>
<dbReference type="AlphaFoldDB" id="A0A3D5QBL6"/>
<reference evidence="2 3" key="1">
    <citation type="journal article" date="2018" name="Nat. Biotechnol.">
        <title>A standardized bacterial taxonomy based on genome phylogeny substantially revises the tree of life.</title>
        <authorList>
            <person name="Parks D.H."/>
            <person name="Chuvochina M."/>
            <person name="Waite D.W."/>
            <person name="Rinke C."/>
            <person name="Skarshewski A."/>
            <person name="Chaumeil P.A."/>
            <person name="Hugenholtz P."/>
        </authorList>
    </citation>
    <scope>NUCLEOTIDE SEQUENCE [LARGE SCALE GENOMIC DNA]</scope>
    <source>
        <strain evidence="2">UBA8672</strain>
    </source>
</reference>
<evidence type="ECO:0000256" key="1">
    <source>
        <dbReference type="SAM" id="SignalP"/>
    </source>
</evidence>
<organism evidence="2 3">
    <name type="scientific">Flexistipes sinusarabici</name>
    <dbReference type="NCBI Taxonomy" id="2352"/>
    <lineage>
        <taxon>Bacteria</taxon>
        <taxon>Pseudomonadati</taxon>
        <taxon>Deferribacterota</taxon>
        <taxon>Deferribacteres</taxon>
        <taxon>Deferribacterales</taxon>
        <taxon>Flexistipitaceae</taxon>
        <taxon>Flexistipes</taxon>
    </lineage>
</organism>
<gene>
    <name evidence="2" type="ORF">DHM44_02665</name>
</gene>
<protein>
    <recommendedName>
        <fullName evidence="4">DUF3617 family protein</fullName>
    </recommendedName>
</protein>
<sequence length="143" mass="16050">MFIKIFSTAFLFFFLVSFSFAEPNMNEGKWEITTKTEIKGMPMQMPPQTYTQCIKKEDIVPNTQSQNNMSDECKILNNEVNGDTVYWEIECKSNNGGVSTGKGTVTYHGDTLEGRVDINVSGGNMGDVKMIQHMNGKRIGDCK</sequence>
<evidence type="ECO:0000313" key="3">
    <source>
        <dbReference type="Proteomes" id="UP000262325"/>
    </source>
</evidence>
<feature type="signal peptide" evidence="1">
    <location>
        <begin position="1"/>
        <end position="21"/>
    </location>
</feature>
<feature type="chain" id="PRO_5017594742" description="DUF3617 family protein" evidence="1">
    <location>
        <begin position="22"/>
        <end position="143"/>
    </location>
</feature>
<dbReference type="EMBL" id="DPPF01000058">
    <property type="protein sequence ID" value="HCW92562.1"/>
    <property type="molecule type" value="Genomic_DNA"/>
</dbReference>
<keyword evidence="1" id="KW-0732">Signal</keyword>
<accession>A0A3D5QBL6</accession>
<comment type="caution">
    <text evidence="2">The sequence shown here is derived from an EMBL/GenBank/DDBJ whole genome shotgun (WGS) entry which is preliminary data.</text>
</comment>
<dbReference type="Proteomes" id="UP000262325">
    <property type="component" value="Unassembled WGS sequence"/>
</dbReference>
<name>A0A3D5QBL6_FLESI</name>
<dbReference type="Pfam" id="PF12276">
    <property type="entry name" value="DUF3617"/>
    <property type="match status" value="1"/>
</dbReference>
<proteinExistence type="predicted"/>
<evidence type="ECO:0008006" key="4">
    <source>
        <dbReference type="Google" id="ProtNLM"/>
    </source>
</evidence>